<feature type="binding site" evidence="5">
    <location>
        <position position="220"/>
    </location>
    <ligand>
        <name>[3Fe-4S] cluster</name>
        <dbReference type="ChEBI" id="CHEBI:21137"/>
    </ligand>
</feature>
<evidence type="ECO:0000313" key="7">
    <source>
        <dbReference type="EMBL" id="CAD6490916.1"/>
    </source>
</evidence>
<keyword evidence="5" id="KW-0003">3Fe-4S</keyword>
<comment type="catalytic activity">
    <reaction evidence="5">
        <text>RNA(n) + a ribonucleoside 5'-triphosphate = RNA(n+1) + diphosphate</text>
        <dbReference type="Rhea" id="RHEA:21248"/>
        <dbReference type="Rhea" id="RHEA-COMP:14527"/>
        <dbReference type="Rhea" id="RHEA-COMP:17342"/>
        <dbReference type="ChEBI" id="CHEBI:33019"/>
        <dbReference type="ChEBI" id="CHEBI:61557"/>
        <dbReference type="ChEBI" id="CHEBI:140395"/>
        <dbReference type="EC" id="2.7.7.6"/>
    </reaction>
</comment>
<evidence type="ECO:0000256" key="3">
    <source>
        <dbReference type="ARBA" id="ARBA00023163"/>
    </source>
</evidence>
<dbReference type="CDD" id="cd07030">
    <property type="entry name" value="RNAP_D"/>
    <property type="match status" value="1"/>
</dbReference>
<dbReference type="SUPFAM" id="SSF55257">
    <property type="entry name" value="RBP11-like subunits of RNA polymerase"/>
    <property type="match status" value="1"/>
</dbReference>
<keyword evidence="5" id="KW-0479">Metal-binding</keyword>
<feature type="domain" description="4Fe-4S ferredoxin-type" evidence="6">
    <location>
        <begin position="175"/>
        <end position="204"/>
    </location>
</feature>
<keyword evidence="5 8" id="KW-0548">Nucleotidyltransferase</keyword>
<dbReference type="PANTHER" id="PTHR11800:SF2">
    <property type="entry name" value="DNA-DIRECTED RNA POLYMERASE II SUBUNIT RPB3"/>
    <property type="match status" value="1"/>
</dbReference>
<dbReference type="Gene3D" id="2.170.120.12">
    <property type="entry name" value="DNA-directed RNA polymerase, insert domain"/>
    <property type="match status" value="1"/>
</dbReference>
<reference evidence="8" key="1">
    <citation type="submission" date="2020-10" db="EMBL/GenBank/DDBJ databases">
        <authorList>
            <person name="Hahn C.J."/>
            <person name="Laso-Perez R."/>
            <person name="Vulcano F."/>
            <person name="Vaziourakis K.-M."/>
            <person name="Stokke R."/>
            <person name="Steen I.H."/>
            <person name="Teske A."/>
            <person name="Boetius A."/>
            <person name="Liebeke M."/>
            <person name="Amann R."/>
            <person name="Knittel K."/>
        </authorList>
    </citation>
    <scope>NUCLEOTIDE SEQUENCE</scope>
    <source>
        <strain evidence="8">Gfbio:e3339647-f889-4370-9287-4fb5cb688e4c:AG392D22_GoMArc1</strain>
        <strain evidence="7">Gfbio:e3339647-f889-4370-9287-4fb5cb688e4c:AG394J04_GoMArc1</strain>
    </source>
</reference>
<dbReference type="HAMAP" id="MF_00320">
    <property type="entry name" value="RNApol_arch_Rpo3"/>
    <property type="match status" value="1"/>
</dbReference>
<evidence type="ECO:0000256" key="1">
    <source>
        <dbReference type="ARBA" id="ARBA00022478"/>
    </source>
</evidence>
<evidence type="ECO:0000313" key="9">
    <source>
        <dbReference type="Proteomes" id="UP000634805"/>
    </source>
</evidence>
<dbReference type="InterPro" id="IPR050518">
    <property type="entry name" value="Rpo3/RPB3_RNA_Pol_subunit"/>
</dbReference>
<keyword evidence="2 5" id="KW-0963">Cytoplasm</keyword>
<dbReference type="SUPFAM" id="SSF56553">
    <property type="entry name" value="Insert subdomain of RNA polymerase alpha subunit"/>
    <property type="match status" value="1"/>
</dbReference>
<keyword evidence="5" id="KW-0408">Iron</keyword>
<organism evidence="8 9">
    <name type="scientific">Candidatus Argoarchaeum ethanivorans</name>
    <dbReference type="NCBI Taxonomy" id="2608793"/>
    <lineage>
        <taxon>Archaea</taxon>
        <taxon>Methanobacteriati</taxon>
        <taxon>Methanobacteriota</taxon>
        <taxon>Stenosarchaea group</taxon>
        <taxon>Methanomicrobia</taxon>
        <taxon>Methanosarcinales</taxon>
        <taxon>Methanosarcinales incertae sedis</taxon>
        <taxon>GOM Arc I cluster</taxon>
        <taxon>Candidatus Argoarchaeum</taxon>
    </lineage>
</organism>
<dbReference type="GO" id="GO:0000428">
    <property type="term" value="C:DNA-directed RNA polymerase complex"/>
    <property type="evidence" value="ECO:0007669"/>
    <property type="project" value="UniProtKB-KW"/>
</dbReference>
<dbReference type="Pfam" id="PF01193">
    <property type="entry name" value="RNA_pol_L"/>
    <property type="match status" value="1"/>
</dbReference>
<comment type="caution">
    <text evidence="8">The sequence shown here is derived from an EMBL/GenBank/DDBJ whole genome shotgun (WGS) entry which is preliminary data.</text>
</comment>
<feature type="binding site" evidence="5">
    <location>
        <position position="214"/>
    </location>
    <ligand>
        <name>[3Fe-4S] cluster</name>
        <dbReference type="ChEBI" id="CHEBI:21137"/>
    </ligand>
</feature>
<dbReference type="GO" id="GO:0046872">
    <property type="term" value="F:metal ion binding"/>
    <property type="evidence" value="ECO:0007669"/>
    <property type="project" value="UniProtKB-KW"/>
</dbReference>
<dbReference type="InterPro" id="IPR036643">
    <property type="entry name" value="RNApol_insert_sf"/>
</dbReference>
<feature type="binding site" evidence="5">
    <location>
        <position position="217"/>
    </location>
    <ligand>
        <name>[3Fe-4S] cluster</name>
        <dbReference type="ChEBI" id="CHEBI:21137"/>
    </ligand>
</feature>
<dbReference type="Pfam" id="PF00037">
    <property type="entry name" value="Fer4"/>
    <property type="match status" value="1"/>
</dbReference>
<dbReference type="GO" id="GO:0003899">
    <property type="term" value="F:DNA-directed RNA polymerase activity"/>
    <property type="evidence" value="ECO:0007669"/>
    <property type="project" value="UniProtKB-UniRule"/>
</dbReference>
<dbReference type="InterPro" id="IPR022842">
    <property type="entry name" value="RNAP_Rpo3/Rpb3/RPAC1"/>
</dbReference>
<dbReference type="GO" id="GO:0006351">
    <property type="term" value="P:DNA-templated transcription"/>
    <property type="evidence" value="ECO:0007669"/>
    <property type="project" value="UniProtKB-UniRule"/>
</dbReference>
<comment type="similarity">
    <text evidence="4 5">Belongs to the archaeal Rpo3/eukaryotic RPB3 RNA polymerase subunit family.</text>
</comment>
<dbReference type="GO" id="GO:0003677">
    <property type="term" value="F:DNA binding"/>
    <property type="evidence" value="ECO:0007669"/>
    <property type="project" value="UniProtKB-UniRule"/>
</dbReference>
<dbReference type="InterPro" id="IPR017900">
    <property type="entry name" value="4Fe4S_Fe_S_CS"/>
</dbReference>
<dbReference type="GO" id="GO:0016491">
    <property type="term" value="F:oxidoreductase activity"/>
    <property type="evidence" value="ECO:0007669"/>
    <property type="project" value="UniProtKB-ARBA"/>
</dbReference>
<proteinExistence type="inferred from homology"/>
<comment type="subunit">
    <text evidence="5">Part of the RNA polymerase complex.</text>
</comment>
<dbReference type="Pfam" id="PF01000">
    <property type="entry name" value="RNA_pol_A_bac"/>
    <property type="match status" value="1"/>
</dbReference>
<dbReference type="EC" id="2.7.7.6" evidence="5"/>
<dbReference type="PANTHER" id="PTHR11800">
    <property type="entry name" value="DNA-DIRECTED RNA POLYMERASE"/>
    <property type="match status" value="1"/>
</dbReference>
<gene>
    <name evidence="5 8" type="primary">rpoD</name>
    <name evidence="5" type="synonym">rpo3</name>
    <name evidence="8" type="ORF">EMLJLAPB_00278</name>
    <name evidence="7" type="ORF">FFODKBPE_00041</name>
</gene>
<dbReference type="PROSITE" id="PS00198">
    <property type="entry name" value="4FE4S_FER_1"/>
    <property type="match status" value="1"/>
</dbReference>
<accession>A0A811T5D8</accession>
<evidence type="ECO:0000256" key="2">
    <source>
        <dbReference type="ARBA" id="ARBA00022490"/>
    </source>
</evidence>
<name>A0A811T5D8_9EURY</name>
<evidence type="ECO:0000256" key="5">
    <source>
        <dbReference type="HAMAP-Rule" id="MF_00320"/>
    </source>
</evidence>
<dbReference type="InterPro" id="IPR011263">
    <property type="entry name" value="DNA-dir_RNA_pol_RpoA/D/Rpb3"/>
</dbReference>
<dbReference type="EMBL" id="CAJHIS010000005">
    <property type="protein sequence ID" value="CAD6492434.1"/>
    <property type="molecule type" value="Genomic_DNA"/>
</dbReference>
<feature type="domain" description="4Fe-4S ferredoxin-type" evidence="6">
    <location>
        <begin position="205"/>
        <end position="234"/>
    </location>
</feature>
<comment type="cofactor">
    <cofactor evidence="5">
        <name>[3Fe-4S] cluster</name>
        <dbReference type="ChEBI" id="CHEBI:21137"/>
    </cofactor>
    <text evidence="5">Binds 1 [3Fe-4S] cluster.</text>
</comment>
<keyword evidence="1 5" id="KW-0240">DNA-directed RNA polymerase</keyword>
<keyword evidence="3 5" id="KW-0804">Transcription</keyword>
<comment type="function">
    <text evidence="5">DNA-dependent RNA polymerase (RNAP) catalyzes the transcription of DNA into RNA using the four ribonucleoside triphosphates as substrates.</text>
</comment>
<dbReference type="EMBL" id="CAJHIP010000001">
    <property type="protein sequence ID" value="CAD6490916.1"/>
    <property type="molecule type" value="Genomic_DNA"/>
</dbReference>
<comment type="subcellular location">
    <subcellularLocation>
        <location evidence="5">Cytoplasm</location>
    </subcellularLocation>
</comment>
<evidence type="ECO:0000313" key="8">
    <source>
        <dbReference type="EMBL" id="CAD6492434.1"/>
    </source>
</evidence>
<dbReference type="Proteomes" id="UP000603056">
    <property type="component" value="Unassembled WGS sequence"/>
</dbReference>
<dbReference type="GO" id="GO:0051538">
    <property type="term" value="F:3 iron, 4 sulfur cluster binding"/>
    <property type="evidence" value="ECO:0007669"/>
    <property type="project" value="UniProtKB-KW"/>
</dbReference>
<dbReference type="SMART" id="SM00662">
    <property type="entry name" value="RPOLD"/>
    <property type="match status" value="1"/>
</dbReference>
<dbReference type="PROSITE" id="PS51379">
    <property type="entry name" value="4FE4S_FER_2"/>
    <property type="match status" value="2"/>
</dbReference>
<dbReference type="InterPro" id="IPR011262">
    <property type="entry name" value="DNA-dir_RNA_pol_insert"/>
</dbReference>
<dbReference type="GO" id="GO:0005737">
    <property type="term" value="C:cytoplasm"/>
    <property type="evidence" value="ECO:0007669"/>
    <property type="project" value="UniProtKB-SubCell"/>
</dbReference>
<evidence type="ECO:0000256" key="4">
    <source>
        <dbReference type="ARBA" id="ARBA00025804"/>
    </source>
</evidence>
<dbReference type="NCBIfam" id="NF001988">
    <property type="entry name" value="PRK00783.1"/>
    <property type="match status" value="1"/>
</dbReference>
<evidence type="ECO:0000259" key="6">
    <source>
        <dbReference type="PROSITE" id="PS51379"/>
    </source>
</evidence>
<sequence>MMALVQNAAEGYKKMEIDAIELSDSKAKIIIKDTTNAFVNSLRRVMLSEVPTLVIDDVNIYDNTSVLFDEQIALRLGLIPIKTDLKSYNLPEECSCNGEGCTMCQLSLTLSVEGPKMVYSGDIISSDPNIYPADPKIPIIELKEDQKLFLEAIARLGLGKIHAKWQAGVACGYKNLSKITITNCDACGMCVEACPQNIIELQCTTAVVTDPFECTLCKLCEDACDIDAITVDQDESVVILNFESDGSYTAKELIIEASNVLQEKASTLKQILQTLQ</sequence>
<dbReference type="GO" id="GO:0046983">
    <property type="term" value="F:protein dimerization activity"/>
    <property type="evidence" value="ECO:0007669"/>
    <property type="project" value="InterPro"/>
</dbReference>
<dbReference type="InterPro" id="IPR036603">
    <property type="entry name" value="RBP11-like"/>
</dbReference>
<dbReference type="Gene3D" id="3.30.70.3110">
    <property type="match status" value="1"/>
</dbReference>
<protein>
    <recommendedName>
        <fullName evidence="5">DNA-directed RNA polymerase subunit Rpo3</fullName>
        <ecNumber evidence="5">2.7.7.6</ecNumber>
    </recommendedName>
    <alternativeName>
        <fullName evidence="5">DNA-directed RNA polymerase subunit D</fullName>
    </alternativeName>
</protein>
<dbReference type="Gene3D" id="3.30.1360.10">
    <property type="entry name" value="RNA polymerase, RBP11-like subunit"/>
    <property type="match status" value="1"/>
</dbReference>
<dbReference type="Proteomes" id="UP000634805">
    <property type="component" value="Unassembled WGS sequence"/>
</dbReference>
<dbReference type="InterPro" id="IPR017896">
    <property type="entry name" value="4Fe4S_Fe-S-bd"/>
</dbReference>
<keyword evidence="5 8" id="KW-0808">Transferase</keyword>
<keyword evidence="5" id="KW-0411">Iron-sulfur</keyword>
<dbReference type="AlphaFoldDB" id="A0A811T5D8"/>